<dbReference type="PANTHER" id="PTHR19136:SF81">
    <property type="entry name" value="MOLYBDENUM COFACTOR GUANYLYLTRANSFERASE"/>
    <property type="match status" value="1"/>
</dbReference>
<dbReference type="InterPro" id="IPR025877">
    <property type="entry name" value="MobA-like_NTP_Trfase"/>
</dbReference>
<evidence type="ECO:0000313" key="10">
    <source>
        <dbReference type="Proteomes" id="UP001205920"/>
    </source>
</evidence>
<dbReference type="EMBL" id="JAEUWV010000014">
    <property type="protein sequence ID" value="MCO6395045.1"/>
    <property type="molecule type" value="Genomic_DNA"/>
</dbReference>
<keyword evidence="5" id="KW-0460">Magnesium</keyword>
<keyword evidence="9" id="KW-0548">Nucleotidyltransferase</keyword>
<keyword evidence="7" id="KW-0501">Molybdenum cofactor biosynthesis</keyword>
<dbReference type="InterPro" id="IPR029044">
    <property type="entry name" value="Nucleotide-diphossugar_trans"/>
</dbReference>
<keyword evidence="1" id="KW-0963">Cytoplasm</keyword>
<dbReference type="GO" id="GO:0016779">
    <property type="term" value="F:nucleotidyltransferase activity"/>
    <property type="evidence" value="ECO:0007669"/>
    <property type="project" value="UniProtKB-KW"/>
</dbReference>
<evidence type="ECO:0000256" key="1">
    <source>
        <dbReference type="ARBA" id="ARBA00022490"/>
    </source>
</evidence>
<dbReference type="AlphaFoldDB" id="A0AAW5HYW4"/>
<evidence type="ECO:0000256" key="3">
    <source>
        <dbReference type="ARBA" id="ARBA00022723"/>
    </source>
</evidence>
<dbReference type="InterPro" id="IPR013482">
    <property type="entry name" value="Molybde_CF_guanTrfase"/>
</dbReference>
<evidence type="ECO:0000256" key="6">
    <source>
        <dbReference type="ARBA" id="ARBA00023134"/>
    </source>
</evidence>
<dbReference type="GO" id="GO:0005525">
    <property type="term" value="F:GTP binding"/>
    <property type="evidence" value="ECO:0007669"/>
    <property type="project" value="UniProtKB-KW"/>
</dbReference>
<dbReference type="GO" id="GO:0046872">
    <property type="term" value="F:metal ion binding"/>
    <property type="evidence" value="ECO:0007669"/>
    <property type="project" value="UniProtKB-KW"/>
</dbReference>
<dbReference type="CDD" id="cd02503">
    <property type="entry name" value="MobA"/>
    <property type="match status" value="1"/>
</dbReference>
<keyword evidence="6" id="KW-0342">GTP-binding</keyword>
<evidence type="ECO:0000256" key="7">
    <source>
        <dbReference type="ARBA" id="ARBA00023150"/>
    </source>
</evidence>
<proteinExistence type="predicted"/>
<comment type="caution">
    <text evidence="9">The sequence shown here is derived from an EMBL/GenBank/DDBJ whole genome shotgun (WGS) entry which is preliminary data.</text>
</comment>
<keyword evidence="3" id="KW-0479">Metal-binding</keyword>
<dbReference type="SUPFAM" id="SSF53448">
    <property type="entry name" value="Nucleotide-diphospho-sugar transferases"/>
    <property type="match status" value="1"/>
</dbReference>
<keyword evidence="10" id="KW-1185">Reference proteome</keyword>
<evidence type="ECO:0000259" key="8">
    <source>
        <dbReference type="Pfam" id="PF12804"/>
    </source>
</evidence>
<dbReference type="Gene3D" id="3.90.550.10">
    <property type="entry name" value="Spore Coat Polysaccharide Biosynthesis Protein SpsA, Chain A"/>
    <property type="match status" value="1"/>
</dbReference>
<accession>A0AAW5HYW4</accession>
<evidence type="ECO:0000256" key="5">
    <source>
        <dbReference type="ARBA" id="ARBA00022842"/>
    </source>
</evidence>
<evidence type="ECO:0000313" key="9">
    <source>
        <dbReference type="EMBL" id="MCO6395045.1"/>
    </source>
</evidence>
<feature type="domain" description="MobA-like NTP transferase" evidence="8">
    <location>
        <begin position="16"/>
        <end position="154"/>
    </location>
</feature>
<keyword evidence="4" id="KW-0547">Nucleotide-binding</keyword>
<dbReference type="PANTHER" id="PTHR19136">
    <property type="entry name" value="MOLYBDENUM COFACTOR GUANYLYLTRANSFERASE"/>
    <property type="match status" value="1"/>
</dbReference>
<dbReference type="Proteomes" id="UP001205920">
    <property type="component" value="Unassembled WGS sequence"/>
</dbReference>
<dbReference type="GO" id="GO:0006777">
    <property type="term" value="P:Mo-molybdopterin cofactor biosynthetic process"/>
    <property type="evidence" value="ECO:0007669"/>
    <property type="project" value="UniProtKB-KW"/>
</dbReference>
<sequence>MRGVRDVQHEWKDVGVVVLAGGRSTRMGADKAQVKVNGIRLVDAVCARIPDGVPRIVVSPQPLGVPTVSEDPPFGGPVAGIAAGLSRINAPFVAVVSVDAPQSPELIPALSRAARDGADVAVIEAADGYLQPLCAVWNRASLVAALDTAGSRDIPAKRLFDAVEHIVRVQGTGAERDYDTRLELDELGDVEFPATE</sequence>
<protein>
    <submittedName>
        <fullName evidence="9">Molybdenum cofactor guanylyltransferase</fullName>
    </submittedName>
</protein>
<name>A0AAW5HYW4_9CORY</name>
<reference evidence="9 10" key="1">
    <citation type="submission" date="2021-01" db="EMBL/GenBank/DDBJ databases">
        <title>Identification and Characterization of Corynebacterium sp.</title>
        <authorList>
            <person name="Luo Q."/>
            <person name="Qu P."/>
            <person name="Chen Q."/>
        </authorList>
    </citation>
    <scope>NUCLEOTIDE SEQUENCE [LARGE SCALE GENOMIC DNA]</scope>
    <source>
        <strain evidence="9 10">MC-18</strain>
    </source>
</reference>
<evidence type="ECO:0000256" key="2">
    <source>
        <dbReference type="ARBA" id="ARBA00022679"/>
    </source>
</evidence>
<keyword evidence="2" id="KW-0808">Transferase</keyword>
<gene>
    <name evidence="9" type="ORF">JMN37_08700</name>
</gene>
<organism evidence="9 10">
    <name type="scientific">Corynebacterium lipophilum</name>
    <dbReference type="NCBI Taxonomy" id="2804918"/>
    <lineage>
        <taxon>Bacteria</taxon>
        <taxon>Bacillati</taxon>
        <taxon>Actinomycetota</taxon>
        <taxon>Actinomycetes</taxon>
        <taxon>Mycobacteriales</taxon>
        <taxon>Corynebacteriaceae</taxon>
        <taxon>Corynebacterium</taxon>
    </lineage>
</organism>
<dbReference type="Pfam" id="PF12804">
    <property type="entry name" value="NTP_transf_3"/>
    <property type="match status" value="1"/>
</dbReference>
<evidence type="ECO:0000256" key="4">
    <source>
        <dbReference type="ARBA" id="ARBA00022741"/>
    </source>
</evidence>